<accession>A0ABN9AG68</accession>
<keyword evidence="3" id="KW-1185">Reference proteome</keyword>
<evidence type="ECO:0000256" key="1">
    <source>
        <dbReference type="SAM" id="MobiDB-lite"/>
    </source>
</evidence>
<comment type="caution">
    <text evidence="2">The sequence shown here is derived from an EMBL/GenBank/DDBJ whole genome shotgun (WGS) entry which is preliminary data.</text>
</comment>
<proteinExistence type="predicted"/>
<organism evidence="2 3">
    <name type="scientific">Staurois parvus</name>
    <dbReference type="NCBI Taxonomy" id="386267"/>
    <lineage>
        <taxon>Eukaryota</taxon>
        <taxon>Metazoa</taxon>
        <taxon>Chordata</taxon>
        <taxon>Craniata</taxon>
        <taxon>Vertebrata</taxon>
        <taxon>Euteleostomi</taxon>
        <taxon>Amphibia</taxon>
        <taxon>Batrachia</taxon>
        <taxon>Anura</taxon>
        <taxon>Neobatrachia</taxon>
        <taxon>Ranoidea</taxon>
        <taxon>Ranidae</taxon>
        <taxon>Staurois</taxon>
    </lineage>
</organism>
<reference evidence="2" key="1">
    <citation type="submission" date="2023-05" db="EMBL/GenBank/DDBJ databases">
        <authorList>
            <person name="Stuckert A."/>
        </authorList>
    </citation>
    <scope>NUCLEOTIDE SEQUENCE</scope>
</reference>
<dbReference type="EMBL" id="CATNWA010000237">
    <property type="protein sequence ID" value="CAI9535006.1"/>
    <property type="molecule type" value="Genomic_DNA"/>
</dbReference>
<dbReference type="Proteomes" id="UP001162483">
    <property type="component" value="Unassembled WGS sequence"/>
</dbReference>
<feature type="compositionally biased region" description="Pro residues" evidence="1">
    <location>
        <begin position="1"/>
        <end position="18"/>
    </location>
</feature>
<sequence>MWHTPTPPPPPPPPPPPTDTNDGTLFLPLTPMMWHHSSHAAAPLFSSATGCSRGCSAPPPHW</sequence>
<protein>
    <submittedName>
        <fullName evidence="2">Uncharacterized protein</fullName>
    </submittedName>
</protein>
<evidence type="ECO:0000313" key="3">
    <source>
        <dbReference type="Proteomes" id="UP001162483"/>
    </source>
</evidence>
<feature type="region of interest" description="Disordered" evidence="1">
    <location>
        <begin position="1"/>
        <end position="26"/>
    </location>
</feature>
<evidence type="ECO:0000313" key="2">
    <source>
        <dbReference type="EMBL" id="CAI9535006.1"/>
    </source>
</evidence>
<gene>
    <name evidence="2" type="ORF">SPARVUS_LOCUS769706</name>
</gene>
<name>A0ABN9AG68_9NEOB</name>